<evidence type="ECO:0000313" key="6">
    <source>
        <dbReference type="EMBL" id="CAG9817619.1"/>
    </source>
</evidence>
<accession>A0A9N9X297</accession>
<dbReference type="PANTHER" id="PTHR12107">
    <property type="entry name" value="VOLTAGE-DEPENDENT CALCIUM CHANNEL GAMMA SUBUNIT"/>
    <property type="match status" value="1"/>
</dbReference>
<evidence type="ECO:0000256" key="4">
    <source>
        <dbReference type="ARBA" id="ARBA00023136"/>
    </source>
</evidence>
<keyword evidence="3 5" id="KW-1133">Transmembrane helix</keyword>
<keyword evidence="2 5" id="KW-0812">Transmembrane</keyword>
<dbReference type="GO" id="GO:0098839">
    <property type="term" value="C:postsynaptic density membrane"/>
    <property type="evidence" value="ECO:0007669"/>
    <property type="project" value="TreeGrafter"/>
</dbReference>
<dbReference type="GO" id="GO:0019226">
    <property type="term" value="P:transmission of nerve impulse"/>
    <property type="evidence" value="ECO:0007669"/>
    <property type="project" value="TreeGrafter"/>
</dbReference>
<organism evidence="6 7">
    <name type="scientific">Phaedon cochleariae</name>
    <name type="common">Mustard beetle</name>
    <dbReference type="NCBI Taxonomy" id="80249"/>
    <lineage>
        <taxon>Eukaryota</taxon>
        <taxon>Metazoa</taxon>
        <taxon>Ecdysozoa</taxon>
        <taxon>Arthropoda</taxon>
        <taxon>Hexapoda</taxon>
        <taxon>Insecta</taxon>
        <taxon>Pterygota</taxon>
        <taxon>Neoptera</taxon>
        <taxon>Endopterygota</taxon>
        <taxon>Coleoptera</taxon>
        <taxon>Polyphaga</taxon>
        <taxon>Cucujiformia</taxon>
        <taxon>Chrysomeloidea</taxon>
        <taxon>Chrysomelidae</taxon>
        <taxon>Chrysomelinae</taxon>
        <taxon>Chrysomelini</taxon>
        <taxon>Phaedon</taxon>
    </lineage>
</organism>
<feature type="transmembrane region" description="Helical" evidence="5">
    <location>
        <begin position="106"/>
        <end position="134"/>
    </location>
</feature>
<evidence type="ECO:0000256" key="2">
    <source>
        <dbReference type="ARBA" id="ARBA00022692"/>
    </source>
</evidence>
<dbReference type="PANTHER" id="PTHR12107:SF0">
    <property type="entry name" value="STARGAZIN (MAMMALIAN CALCIUM CHANNEL) HOMOLOG"/>
    <property type="match status" value="1"/>
</dbReference>
<dbReference type="GO" id="GO:0005245">
    <property type="term" value="F:voltage-gated calcium channel activity"/>
    <property type="evidence" value="ECO:0007669"/>
    <property type="project" value="TreeGrafter"/>
</dbReference>
<feature type="transmembrane region" description="Helical" evidence="5">
    <location>
        <begin position="29"/>
        <end position="48"/>
    </location>
</feature>
<dbReference type="GO" id="GO:0051968">
    <property type="term" value="P:positive regulation of synaptic transmission, glutamatergic"/>
    <property type="evidence" value="ECO:0007669"/>
    <property type="project" value="TreeGrafter"/>
</dbReference>
<proteinExistence type="predicted"/>
<dbReference type="GO" id="GO:0098970">
    <property type="term" value="P:postsynaptic neurotransmitter receptor diffusion trapping"/>
    <property type="evidence" value="ECO:0007669"/>
    <property type="project" value="TreeGrafter"/>
</dbReference>
<comment type="subcellular location">
    <subcellularLocation>
        <location evidence="1">Membrane</location>
        <topology evidence="1">Multi-pass membrane protein</topology>
    </subcellularLocation>
</comment>
<keyword evidence="4 5" id="KW-0472">Membrane</keyword>
<dbReference type="Pfam" id="PF00822">
    <property type="entry name" value="PMP22_Claudin"/>
    <property type="match status" value="1"/>
</dbReference>
<dbReference type="Gene3D" id="1.20.140.150">
    <property type="match status" value="1"/>
</dbReference>
<dbReference type="EMBL" id="OU896722">
    <property type="protein sequence ID" value="CAG9817619.1"/>
    <property type="molecule type" value="Genomic_DNA"/>
</dbReference>
<protein>
    <submittedName>
        <fullName evidence="6">Uncharacterized protein</fullName>
    </submittedName>
</protein>
<evidence type="ECO:0000313" key="7">
    <source>
        <dbReference type="Proteomes" id="UP001153737"/>
    </source>
</evidence>
<evidence type="ECO:0000256" key="1">
    <source>
        <dbReference type="ARBA" id="ARBA00004141"/>
    </source>
</evidence>
<dbReference type="GO" id="GO:0098943">
    <property type="term" value="P:neurotransmitter receptor transport, postsynaptic endosome to lysosome"/>
    <property type="evidence" value="ECO:0007669"/>
    <property type="project" value="TreeGrafter"/>
</dbReference>
<sequence>MIEYFSEEVYNPDPNDSSQAIPYTVTKSIVFILLGSIFVVVGYIFCILGQCMDHKSRFTLLSGVIFIQTGLAMLCGLIMYIAVFKAEVGSKLRPKSHLQPPTFSYAYGYSFCVYVTAVVCVKLTGVCSVFLYIYRVRYELRRKRAIGPPPVALPVAPPVAAYRLGNGQAGGFYPCKRHPEAYVDTNSALRYPRPRQVFQQNHSGGHRCSVHHNLHQTNSLRDVSFFHGFPPEPPVVPFRFPHHFSTDDLKVYGSLPRDMTANTVSTTVEYFDGDYSPNDREQEFLRFDLEIPAALEMIPTSGSERNLYDIDTLRRTTPV</sequence>
<dbReference type="InterPro" id="IPR051072">
    <property type="entry name" value="CACNG_subunit"/>
</dbReference>
<keyword evidence="7" id="KW-1185">Reference proteome</keyword>
<dbReference type="GO" id="GO:0032281">
    <property type="term" value="C:AMPA glutamate receptor complex"/>
    <property type="evidence" value="ECO:0007669"/>
    <property type="project" value="TreeGrafter"/>
</dbReference>
<reference evidence="6" key="1">
    <citation type="submission" date="2022-01" db="EMBL/GenBank/DDBJ databases">
        <authorList>
            <person name="King R."/>
        </authorList>
    </citation>
    <scope>NUCLEOTIDE SEQUENCE</scope>
</reference>
<evidence type="ECO:0000256" key="5">
    <source>
        <dbReference type="SAM" id="Phobius"/>
    </source>
</evidence>
<dbReference type="GO" id="GO:0016247">
    <property type="term" value="F:channel regulator activity"/>
    <property type="evidence" value="ECO:0007669"/>
    <property type="project" value="TreeGrafter"/>
</dbReference>
<dbReference type="Proteomes" id="UP001153737">
    <property type="component" value="Chromosome 16"/>
</dbReference>
<feature type="transmembrane region" description="Helical" evidence="5">
    <location>
        <begin position="60"/>
        <end position="86"/>
    </location>
</feature>
<reference evidence="6" key="2">
    <citation type="submission" date="2022-10" db="EMBL/GenBank/DDBJ databases">
        <authorList>
            <consortium name="ENA_rothamsted_submissions"/>
            <consortium name="culmorum"/>
            <person name="King R."/>
        </authorList>
    </citation>
    <scope>NUCLEOTIDE SEQUENCE</scope>
</reference>
<dbReference type="GO" id="GO:0099590">
    <property type="term" value="P:neurotransmitter receptor internalization"/>
    <property type="evidence" value="ECO:0007669"/>
    <property type="project" value="TreeGrafter"/>
</dbReference>
<dbReference type="AlphaFoldDB" id="A0A9N9X297"/>
<dbReference type="InterPro" id="IPR004031">
    <property type="entry name" value="PMP22/EMP/MP20/Claudin"/>
</dbReference>
<name>A0A9N9X297_PHACE</name>
<evidence type="ECO:0000256" key="3">
    <source>
        <dbReference type="ARBA" id="ARBA00022989"/>
    </source>
</evidence>
<dbReference type="OrthoDB" id="9990458at2759"/>
<gene>
    <name evidence="6" type="ORF">PHAECO_LOCUS5440</name>
</gene>